<organism evidence="1 2">
    <name type="scientific">Microcystis aeruginosa NIES-2549</name>
    <dbReference type="NCBI Taxonomy" id="1641812"/>
    <lineage>
        <taxon>Bacteria</taxon>
        <taxon>Bacillati</taxon>
        <taxon>Cyanobacteriota</taxon>
        <taxon>Cyanophyceae</taxon>
        <taxon>Oscillatoriophycideae</taxon>
        <taxon>Chroococcales</taxon>
        <taxon>Microcystaceae</taxon>
        <taxon>Microcystis</taxon>
    </lineage>
</organism>
<accession>A0A0F6RJN2</accession>
<dbReference type="GO" id="GO:0004035">
    <property type="term" value="F:alkaline phosphatase activity"/>
    <property type="evidence" value="ECO:0007669"/>
    <property type="project" value="UniProtKB-EC"/>
</dbReference>
<sequence>MTSTLLPIFPAVYDVLFDLAQSDGLVQANQVAGVRNQGLTAN</sequence>
<gene>
    <name evidence="1" type="ORF">MYAER_0750</name>
</gene>
<dbReference type="RefSeq" id="WP_268807310.1">
    <property type="nucleotide sequence ID" value="NZ_CP011304.1"/>
</dbReference>
<dbReference type="AlphaFoldDB" id="A0A0F6RJN2"/>
<evidence type="ECO:0000313" key="2">
    <source>
        <dbReference type="Proteomes" id="UP000034103"/>
    </source>
</evidence>
<keyword evidence="1" id="KW-0378">Hydrolase</keyword>
<dbReference type="EMBL" id="CP011304">
    <property type="protein sequence ID" value="AKE63110.1"/>
    <property type="molecule type" value="Genomic_DNA"/>
</dbReference>
<reference evidence="1 2" key="1">
    <citation type="journal article" date="2015" name="Genome Announc.">
        <title>Complete Genome Sequence of Microcystis aeruginosa NIES-2549, a Bloom-Forming Cyanobacterium from Lake Kasumigaura, Japan.</title>
        <authorList>
            <person name="Yamaguchi H."/>
            <person name="Suzuki S."/>
            <person name="Tanabe Y."/>
            <person name="Osana Y."/>
            <person name="Shimura Y."/>
            <person name="Ishida K."/>
            <person name="Kawachi M."/>
        </authorList>
    </citation>
    <scope>NUCLEOTIDE SEQUENCE [LARGE SCALE GENOMIC DNA]</scope>
    <source>
        <strain evidence="1 2">NIES-2549</strain>
    </source>
</reference>
<proteinExistence type="predicted"/>
<dbReference type="Proteomes" id="UP000034103">
    <property type="component" value="Chromosome"/>
</dbReference>
<name>A0A0F6RJN2_MICAE</name>
<dbReference type="HOGENOM" id="CLU_3202057_0_0_3"/>
<dbReference type="EC" id="3.1.3.1" evidence="1"/>
<evidence type="ECO:0000313" key="1">
    <source>
        <dbReference type="EMBL" id="AKE63110.1"/>
    </source>
</evidence>
<protein>
    <submittedName>
        <fullName evidence="1">Alkaline phosphatase</fullName>
        <ecNumber evidence="1">3.1.3.1</ecNumber>
    </submittedName>
</protein>
<dbReference type="PATRIC" id="fig|1641812.3.peg.777"/>